<reference evidence="3" key="1">
    <citation type="submission" date="2021-04" db="EMBL/GenBank/DDBJ databases">
        <title>novel species isolated from subtropical streams in China.</title>
        <authorList>
            <person name="Lu H."/>
        </authorList>
    </citation>
    <scope>NUCLEOTIDE SEQUENCE</scope>
    <source>
        <strain evidence="3">FT137W</strain>
    </source>
</reference>
<name>A0A941E178_9BURK</name>
<accession>A0A941E178</accession>
<evidence type="ECO:0000256" key="1">
    <source>
        <dbReference type="HAMAP-Rule" id="MF_00771"/>
    </source>
</evidence>
<dbReference type="InterPro" id="IPR002740">
    <property type="entry name" value="EVE_domain"/>
</dbReference>
<dbReference type="RefSeq" id="WP_212675658.1">
    <property type="nucleotide sequence ID" value="NZ_JAGSPJ010000004.1"/>
</dbReference>
<dbReference type="NCBIfam" id="NF002616">
    <property type="entry name" value="PRK02268.1-2"/>
    <property type="match status" value="1"/>
</dbReference>
<sequence>MRKPKNWIAVASADHVARGVEQGFIQVCHGKLAPLRRIQAGDRVVMYSPTHCYEGSSHRANRLQSFTAIATVIGGQAYQVSMSADFFPFRRDVVWHISRVASILPLLSQLDLTRGRQNWGYAFRFGLIEISTHDMDYIAQAMSAQLIDHSKLAPVSPLLAGMQQRLLFDRLETS</sequence>
<evidence type="ECO:0000313" key="4">
    <source>
        <dbReference type="Proteomes" id="UP000678545"/>
    </source>
</evidence>
<dbReference type="Gene3D" id="3.10.590.10">
    <property type="entry name" value="ph1033 like domains"/>
    <property type="match status" value="1"/>
</dbReference>
<protein>
    <recommendedName>
        <fullName evidence="1">UPF0310 protein KDM90_11035</fullName>
    </recommendedName>
</protein>
<comment type="caution">
    <text evidence="3">The sequence shown here is derived from an EMBL/GenBank/DDBJ whole genome shotgun (WGS) entry which is preliminary data.</text>
</comment>
<dbReference type="CDD" id="cd21132">
    <property type="entry name" value="EVE-like"/>
    <property type="match status" value="1"/>
</dbReference>
<proteinExistence type="inferred from homology"/>
<dbReference type="AlphaFoldDB" id="A0A941E178"/>
<feature type="domain" description="EVE" evidence="2">
    <location>
        <begin position="6"/>
        <end position="140"/>
    </location>
</feature>
<gene>
    <name evidence="3" type="ORF">KDM90_11035</name>
</gene>
<dbReference type="EMBL" id="JAGSPJ010000004">
    <property type="protein sequence ID" value="MBR7800530.1"/>
    <property type="molecule type" value="Genomic_DNA"/>
</dbReference>
<comment type="similarity">
    <text evidence="1">Belongs to the UPF0310 family.</text>
</comment>
<organism evidence="3 4">
    <name type="scientific">Undibacterium fentianense</name>
    <dbReference type="NCBI Taxonomy" id="2828728"/>
    <lineage>
        <taxon>Bacteria</taxon>
        <taxon>Pseudomonadati</taxon>
        <taxon>Pseudomonadota</taxon>
        <taxon>Betaproteobacteria</taxon>
        <taxon>Burkholderiales</taxon>
        <taxon>Oxalobacteraceae</taxon>
        <taxon>Undibacterium</taxon>
    </lineage>
</organism>
<dbReference type="InterPro" id="IPR022996">
    <property type="entry name" value="UPF0310"/>
</dbReference>
<dbReference type="HAMAP" id="MF_00771">
    <property type="entry name" value="UPF0310"/>
    <property type="match status" value="1"/>
</dbReference>
<dbReference type="Proteomes" id="UP000678545">
    <property type="component" value="Unassembled WGS sequence"/>
</dbReference>
<dbReference type="SUPFAM" id="SSF88697">
    <property type="entry name" value="PUA domain-like"/>
    <property type="match status" value="1"/>
</dbReference>
<evidence type="ECO:0000313" key="3">
    <source>
        <dbReference type="EMBL" id="MBR7800530.1"/>
    </source>
</evidence>
<dbReference type="Pfam" id="PF01878">
    <property type="entry name" value="EVE"/>
    <property type="match status" value="1"/>
</dbReference>
<evidence type="ECO:0000259" key="2">
    <source>
        <dbReference type="Pfam" id="PF01878"/>
    </source>
</evidence>
<keyword evidence="4" id="KW-1185">Reference proteome</keyword>
<dbReference type="InterPro" id="IPR015947">
    <property type="entry name" value="PUA-like_sf"/>
</dbReference>